<protein>
    <submittedName>
        <fullName evidence="3">PDDEXK nuclease domain-containing protein</fullName>
    </submittedName>
</protein>
<dbReference type="InterPro" id="IPR009362">
    <property type="entry name" value="YhcG_C"/>
</dbReference>
<evidence type="ECO:0000313" key="4">
    <source>
        <dbReference type="Proteomes" id="UP001178148"/>
    </source>
</evidence>
<proteinExistence type="predicted"/>
<dbReference type="InterPro" id="IPR053148">
    <property type="entry name" value="PD-DEXK-like_domain"/>
</dbReference>
<dbReference type="InterPro" id="IPR041527">
    <property type="entry name" value="YhcG_N"/>
</dbReference>
<dbReference type="Pfam" id="PF06250">
    <property type="entry name" value="YhcG_C"/>
    <property type="match status" value="1"/>
</dbReference>
<evidence type="ECO:0000259" key="2">
    <source>
        <dbReference type="Pfam" id="PF17761"/>
    </source>
</evidence>
<reference evidence="3 4" key="1">
    <citation type="journal article" date="2023" name="bioRxiv">
        <title>An intranuclear bacterial parasite of deep-sea mussels expresses apoptosis inhibitors acquired from its host.</title>
        <authorList>
            <person name="Gonzalez Porras M.A."/>
            <person name="Assie A."/>
            <person name="Tietjen M."/>
            <person name="Violette M."/>
            <person name="Kleiner M."/>
            <person name="Gruber-Vodicka H."/>
            <person name="Dubilier N."/>
            <person name="Leisch N."/>
        </authorList>
    </citation>
    <scope>NUCLEOTIDE SEQUENCE [LARGE SCALE GENOMIC DNA]</scope>
    <source>
        <strain evidence="3">IAP13</strain>
    </source>
</reference>
<dbReference type="PANTHER" id="PTHR30547:SF5">
    <property type="entry name" value="NUCLEASE YHCG-RELATED"/>
    <property type="match status" value="1"/>
</dbReference>
<comment type="caution">
    <text evidence="3">The sequence shown here is derived from an EMBL/GenBank/DDBJ whole genome shotgun (WGS) entry which is preliminary data.</text>
</comment>
<dbReference type="Gene3D" id="3.40.1350.10">
    <property type="match status" value="1"/>
</dbReference>
<keyword evidence="4" id="KW-1185">Reference proteome</keyword>
<dbReference type="GO" id="GO:0003676">
    <property type="term" value="F:nucleic acid binding"/>
    <property type="evidence" value="ECO:0007669"/>
    <property type="project" value="InterPro"/>
</dbReference>
<name>A0AA90SYQ7_9GAMM</name>
<dbReference type="Pfam" id="PF17761">
    <property type="entry name" value="DUF1016_N"/>
    <property type="match status" value="1"/>
</dbReference>
<dbReference type="Proteomes" id="UP001178148">
    <property type="component" value="Unassembled WGS sequence"/>
</dbReference>
<feature type="domain" description="YhcG PDDEXK nuclease" evidence="1">
    <location>
        <begin position="201"/>
        <end position="354"/>
    </location>
</feature>
<organism evidence="3 4">
    <name type="scientific">Candidatus Endonucleibacter bathymodioli</name>
    <dbReference type="NCBI Taxonomy" id="539814"/>
    <lineage>
        <taxon>Bacteria</taxon>
        <taxon>Pseudomonadati</taxon>
        <taxon>Pseudomonadota</taxon>
        <taxon>Gammaproteobacteria</taxon>
        <taxon>Oceanospirillales</taxon>
        <taxon>Endozoicomonadaceae</taxon>
        <taxon>Candidatus Endonucleibacter</taxon>
    </lineage>
</organism>
<dbReference type="AlphaFoldDB" id="A0AA90SYQ7"/>
<sequence>MAKGVDNVADTVPDKITGKMVTPDYQTWISHLKARFQQAQVKAAVKVNSTLLAFYWQLGQDITEKQQDATWGSGFLKQVSRDLMTAFPDVKGFSYENIRQIRRWYQFYQQNIDNRVTSCHPIEHPGFDVLFQVPWGQNLVIISKCKTIEEALFYVSHTIEFGWSRSILSLQIQSELYHREGKALNNFATRLPKVDSDLANQLLKDPYNFEFLTLTKDFKERELENGLVKHITEFLLELGAGFAYIGKQVEINVGNQDFYIDLLFYHTKLHCYVVVELKAVPFTPEMAGKLNFYLAAVDGEIKHENDAPTIGILLCSSKNKIVVEYALKNVNSPMGVSEYEITESLPENLQSSLPSVEAIEAELGEFNAL</sequence>
<feature type="domain" description="YhcG N-terminal" evidence="2">
    <location>
        <begin position="32"/>
        <end position="179"/>
    </location>
</feature>
<dbReference type="EMBL" id="JASXSV010000025">
    <property type="protein sequence ID" value="MDP0589948.1"/>
    <property type="molecule type" value="Genomic_DNA"/>
</dbReference>
<dbReference type="PANTHER" id="PTHR30547">
    <property type="entry name" value="UNCHARACTERIZED PROTEIN YHCG-RELATED"/>
    <property type="match status" value="1"/>
</dbReference>
<dbReference type="InterPro" id="IPR011856">
    <property type="entry name" value="tRNA_endonuc-like_dom_sf"/>
</dbReference>
<evidence type="ECO:0000313" key="3">
    <source>
        <dbReference type="EMBL" id="MDP0589948.1"/>
    </source>
</evidence>
<gene>
    <name evidence="3" type="ORF">QS748_12510</name>
</gene>
<evidence type="ECO:0000259" key="1">
    <source>
        <dbReference type="Pfam" id="PF06250"/>
    </source>
</evidence>
<accession>A0AA90SYQ7</accession>